<comment type="similarity">
    <text evidence="2">Belongs to the glycerophosphoryl diester phosphodiesterase family.</text>
</comment>
<evidence type="ECO:0000313" key="11">
    <source>
        <dbReference type="Proteomes" id="UP000694680"/>
    </source>
</evidence>
<accession>A0A8C5GQB2</accession>
<name>A0A8C5GQB2_GOUWI</name>
<evidence type="ECO:0000256" key="5">
    <source>
        <dbReference type="ARBA" id="ARBA00022989"/>
    </source>
</evidence>
<feature type="transmembrane region" description="Helical" evidence="8">
    <location>
        <begin position="370"/>
        <end position="389"/>
    </location>
</feature>
<dbReference type="Gene3D" id="3.20.20.190">
    <property type="entry name" value="Phosphatidylinositol (PI) phosphodiesterase"/>
    <property type="match status" value="1"/>
</dbReference>
<feature type="domain" description="GP-PDE" evidence="9">
    <location>
        <begin position="105"/>
        <end position="358"/>
    </location>
</feature>
<dbReference type="Ensembl" id="ENSGWIT00000036539.1">
    <property type="protein sequence ID" value="ENSGWIP00000033559.1"/>
    <property type="gene ID" value="ENSGWIG00000017284.1"/>
</dbReference>
<protein>
    <submittedName>
        <fullName evidence="10">Glycerophosphodiester phosphodiesterase domain containing 2</fullName>
    </submittedName>
</protein>
<comment type="subcellular location">
    <subcellularLocation>
        <location evidence="1">Membrane</location>
        <topology evidence="1">Multi-pass membrane protein</topology>
    </subcellularLocation>
</comment>
<keyword evidence="5 8" id="KW-1133">Transmembrane helix</keyword>
<keyword evidence="6 8" id="KW-0472">Membrane</keyword>
<dbReference type="PROSITE" id="PS51704">
    <property type="entry name" value="GP_PDE"/>
    <property type="match status" value="1"/>
</dbReference>
<dbReference type="AlphaFoldDB" id="A0A8C5GQB2"/>
<dbReference type="PANTHER" id="PTHR23344">
    <property type="entry name" value="GLYCEROPHOSPHORYL DIESTER PHOSPHODIESTERASE"/>
    <property type="match status" value="1"/>
</dbReference>
<dbReference type="SUPFAM" id="SSF51695">
    <property type="entry name" value="PLC-like phosphodiesterases"/>
    <property type="match status" value="1"/>
</dbReference>
<feature type="transmembrane region" description="Helical" evidence="8">
    <location>
        <begin position="46"/>
        <end position="65"/>
    </location>
</feature>
<evidence type="ECO:0000256" key="7">
    <source>
        <dbReference type="ARBA" id="ARBA00023180"/>
    </source>
</evidence>
<evidence type="ECO:0000256" key="1">
    <source>
        <dbReference type="ARBA" id="ARBA00004141"/>
    </source>
</evidence>
<keyword evidence="11" id="KW-1185">Reference proteome</keyword>
<evidence type="ECO:0000259" key="9">
    <source>
        <dbReference type="PROSITE" id="PS51704"/>
    </source>
</evidence>
<organism evidence="10 11">
    <name type="scientific">Gouania willdenowi</name>
    <name type="common">Blunt-snouted clingfish</name>
    <name type="synonym">Lepadogaster willdenowi</name>
    <dbReference type="NCBI Taxonomy" id="441366"/>
    <lineage>
        <taxon>Eukaryota</taxon>
        <taxon>Metazoa</taxon>
        <taxon>Chordata</taxon>
        <taxon>Craniata</taxon>
        <taxon>Vertebrata</taxon>
        <taxon>Euteleostomi</taxon>
        <taxon>Actinopterygii</taxon>
        <taxon>Neopterygii</taxon>
        <taxon>Teleostei</taxon>
        <taxon>Neoteleostei</taxon>
        <taxon>Acanthomorphata</taxon>
        <taxon>Ovalentaria</taxon>
        <taxon>Blenniimorphae</taxon>
        <taxon>Blenniiformes</taxon>
        <taxon>Gobiesocoidei</taxon>
        <taxon>Gobiesocidae</taxon>
        <taxon>Gobiesocinae</taxon>
        <taxon>Gouania</taxon>
    </lineage>
</organism>
<keyword evidence="7" id="KW-0325">Glycoprotein</keyword>
<evidence type="ECO:0000256" key="4">
    <source>
        <dbReference type="ARBA" id="ARBA00022801"/>
    </source>
</evidence>
<dbReference type="InterPro" id="IPR017946">
    <property type="entry name" value="PLC-like_Pdiesterase_TIM-brl"/>
</dbReference>
<dbReference type="GO" id="GO:0008889">
    <property type="term" value="F:glycerophosphodiester phosphodiesterase activity"/>
    <property type="evidence" value="ECO:0007669"/>
    <property type="project" value="TreeGrafter"/>
</dbReference>
<dbReference type="GO" id="GO:0006629">
    <property type="term" value="P:lipid metabolic process"/>
    <property type="evidence" value="ECO:0007669"/>
    <property type="project" value="InterPro"/>
</dbReference>
<dbReference type="InterPro" id="IPR030395">
    <property type="entry name" value="GP_PDE_dom"/>
</dbReference>
<evidence type="ECO:0000313" key="10">
    <source>
        <dbReference type="Ensembl" id="ENSGWIP00000033559.1"/>
    </source>
</evidence>
<keyword evidence="4" id="KW-0378">Hydrolase</keyword>
<evidence type="ECO:0000256" key="8">
    <source>
        <dbReference type="SAM" id="Phobius"/>
    </source>
</evidence>
<reference evidence="10" key="2">
    <citation type="submission" date="2025-08" db="UniProtKB">
        <authorList>
            <consortium name="Ensembl"/>
        </authorList>
    </citation>
    <scope>IDENTIFICATION</scope>
</reference>
<dbReference type="GO" id="GO:0005886">
    <property type="term" value="C:plasma membrane"/>
    <property type="evidence" value="ECO:0007669"/>
    <property type="project" value="TreeGrafter"/>
</dbReference>
<dbReference type="Pfam" id="PF03009">
    <property type="entry name" value="GDPD"/>
    <property type="match status" value="1"/>
</dbReference>
<dbReference type="PANTHER" id="PTHR23344:SF1">
    <property type="entry name" value="GLYCEROPHOSPHOINOSITOL INOSITOLPHOSPHODIESTERASE GDPD2"/>
    <property type="match status" value="1"/>
</dbReference>
<evidence type="ECO:0000256" key="2">
    <source>
        <dbReference type="ARBA" id="ARBA00007277"/>
    </source>
</evidence>
<sequence>TAVYICVTCDWLIFHSDLTWFLPLWETLKSQKVNCHILQGFYTTSLFFFTGTSSFISFLSCFRVFCRSKFFIATIFLAVSAAIFLCPVFIQSPCLIDPLNLPEKPKLIGHRGAPMLAPENTMMSFNRSIACNMAGLETDVQLSKDRIPFLMHDNDTGFLLRTTNVKERFPNKSFNRSSDLTFEELQGLNAGEWFLKTDPFHSVSQLSEEEKERARQQSIPSLLQLLDLAKKHNKSVIFDLYSNNQENDTVDVVQTILSSGIDPSLVLWLPSEGREYVNYTAPGFIHIYNNIHDMFNKGGKHLNVKYNKLRMKTIRDLRENNVTVNLWVVNERWLFSLLWCAGASSVTTNSCDLQHVGRPDWVMAPSQYKAIWIAVDIVSAVIMIGVFILKR</sequence>
<proteinExistence type="inferred from homology"/>
<evidence type="ECO:0000256" key="3">
    <source>
        <dbReference type="ARBA" id="ARBA00022692"/>
    </source>
</evidence>
<keyword evidence="3 8" id="KW-0812">Transmembrane</keyword>
<feature type="transmembrane region" description="Helical" evidence="8">
    <location>
        <begin position="70"/>
        <end position="90"/>
    </location>
</feature>
<dbReference type="Proteomes" id="UP000694680">
    <property type="component" value="Chromosome 10"/>
</dbReference>
<evidence type="ECO:0000256" key="6">
    <source>
        <dbReference type="ARBA" id="ARBA00023136"/>
    </source>
</evidence>
<reference evidence="10" key="1">
    <citation type="submission" date="2020-06" db="EMBL/GenBank/DDBJ databases">
        <authorList>
            <consortium name="Wellcome Sanger Institute Data Sharing"/>
        </authorList>
    </citation>
    <scope>NUCLEOTIDE SEQUENCE [LARGE SCALE GENOMIC DNA]</scope>
</reference>
<reference evidence="10" key="3">
    <citation type="submission" date="2025-09" db="UniProtKB">
        <authorList>
            <consortium name="Ensembl"/>
        </authorList>
    </citation>
    <scope>IDENTIFICATION</scope>
</reference>